<keyword evidence="2" id="KW-1185">Reference proteome</keyword>
<proteinExistence type="predicted"/>
<protein>
    <submittedName>
        <fullName evidence="1">Uncharacterized protein</fullName>
    </submittedName>
</protein>
<dbReference type="OrthoDB" id="2682319at2759"/>
<accession>A0A1B7MEX1</accession>
<gene>
    <name evidence="1" type="ORF">K503DRAFT_115567</name>
</gene>
<evidence type="ECO:0000313" key="1">
    <source>
        <dbReference type="EMBL" id="OAX31140.1"/>
    </source>
</evidence>
<dbReference type="InParanoid" id="A0A1B7MEX1"/>
<dbReference type="AlphaFoldDB" id="A0A1B7MEX1"/>
<dbReference type="EMBL" id="KV449570">
    <property type="protein sequence ID" value="OAX31140.1"/>
    <property type="molecule type" value="Genomic_DNA"/>
</dbReference>
<evidence type="ECO:0000313" key="2">
    <source>
        <dbReference type="Proteomes" id="UP000092154"/>
    </source>
</evidence>
<dbReference type="Proteomes" id="UP000092154">
    <property type="component" value="Unassembled WGS sequence"/>
</dbReference>
<name>A0A1B7MEX1_9AGAM</name>
<organism evidence="1 2">
    <name type="scientific">Rhizopogon vinicolor AM-OR11-026</name>
    <dbReference type="NCBI Taxonomy" id="1314800"/>
    <lineage>
        <taxon>Eukaryota</taxon>
        <taxon>Fungi</taxon>
        <taxon>Dikarya</taxon>
        <taxon>Basidiomycota</taxon>
        <taxon>Agaricomycotina</taxon>
        <taxon>Agaricomycetes</taxon>
        <taxon>Agaricomycetidae</taxon>
        <taxon>Boletales</taxon>
        <taxon>Suillineae</taxon>
        <taxon>Rhizopogonaceae</taxon>
        <taxon>Rhizopogon</taxon>
    </lineage>
</organism>
<dbReference type="STRING" id="1314800.A0A1B7MEX1"/>
<sequence>MAFLSYQAVYLSPSHLHLHSYARRSKPSNPIWLNPTRFALIEQIRKSPQARAFFQKSCKEEDLPTFDLLQWVRTRWASQVVQVPRALHSFPSHKL</sequence>
<reference evidence="1 2" key="1">
    <citation type="submission" date="2016-06" db="EMBL/GenBank/DDBJ databases">
        <title>Comparative genomics of the ectomycorrhizal sister species Rhizopogon vinicolor and Rhizopogon vesiculosus (Basidiomycota: Boletales) reveals a divergence of the mating type B locus.</title>
        <authorList>
            <consortium name="DOE Joint Genome Institute"/>
            <person name="Mujic A.B."/>
            <person name="Kuo A."/>
            <person name="Tritt A."/>
            <person name="Lipzen A."/>
            <person name="Chen C."/>
            <person name="Johnson J."/>
            <person name="Sharma A."/>
            <person name="Barry K."/>
            <person name="Grigoriev I.V."/>
            <person name="Spatafora J.W."/>
        </authorList>
    </citation>
    <scope>NUCLEOTIDE SEQUENCE [LARGE SCALE GENOMIC DNA]</scope>
    <source>
        <strain evidence="1 2">AM-OR11-026</strain>
    </source>
</reference>